<evidence type="ECO:0000313" key="6">
    <source>
        <dbReference type="Proteomes" id="UP000092932"/>
    </source>
</evidence>
<dbReference type="SUPFAM" id="SSF69593">
    <property type="entry name" value="Glycerol-3-phosphate (1)-acyltransferase"/>
    <property type="match status" value="1"/>
</dbReference>
<dbReference type="PANTHER" id="PTHR10434">
    <property type="entry name" value="1-ACYL-SN-GLYCEROL-3-PHOSPHATE ACYLTRANSFERASE"/>
    <property type="match status" value="1"/>
</dbReference>
<name>A0A1B2AAX5_9SPHN</name>
<evidence type="ECO:0000259" key="4">
    <source>
        <dbReference type="SMART" id="SM00563"/>
    </source>
</evidence>
<dbReference type="AlphaFoldDB" id="A0A1B2AAX5"/>
<dbReference type="Pfam" id="PF01553">
    <property type="entry name" value="Acyltransferase"/>
    <property type="match status" value="1"/>
</dbReference>
<protein>
    <submittedName>
        <fullName evidence="5">Acyltransferase</fullName>
    </submittedName>
</protein>
<dbReference type="Proteomes" id="UP000092932">
    <property type="component" value="Chromosome"/>
</dbReference>
<gene>
    <name evidence="5" type="ORF">A6F68_00725</name>
</gene>
<organism evidence="5 6">
    <name type="scientific">Tsuneonella dongtanensis</name>
    <dbReference type="NCBI Taxonomy" id="692370"/>
    <lineage>
        <taxon>Bacteria</taxon>
        <taxon>Pseudomonadati</taxon>
        <taxon>Pseudomonadota</taxon>
        <taxon>Alphaproteobacteria</taxon>
        <taxon>Sphingomonadales</taxon>
        <taxon>Erythrobacteraceae</taxon>
        <taxon>Tsuneonella</taxon>
    </lineage>
</organism>
<dbReference type="SMART" id="SM00563">
    <property type="entry name" value="PlsC"/>
    <property type="match status" value="1"/>
</dbReference>
<comment type="pathway">
    <text evidence="1">Lipid metabolism.</text>
</comment>
<accession>A0A1B2AAX5</accession>
<dbReference type="PATRIC" id="fig|692370.5.peg.739"/>
<dbReference type="PANTHER" id="PTHR10434:SF9">
    <property type="entry name" value="PHOSPHOLIPID_GLYCEROL ACYLTRANSFERASE DOMAIN-CONTAINING PROTEIN"/>
    <property type="match status" value="1"/>
</dbReference>
<dbReference type="InterPro" id="IPR002123">
    <property type="entry name" value="Plipid/glycerol_acylTrfase"/>
</dbReference>
<feature type="domain" description="Phospholipid/glycerol acyltransferase" evidence="4">
    <location>
        <begin position="45"/>
        <end position="158"/>
    </location>
</feature>
<dbReference type="STRING" id="692370.A6F68_00725"/>
<dbReference type="CDD" id="cd07988">
    <property type="entry name" value="LPLAT_ABO13168-like"/>
    <property type="match status" value="1"/>
</dbReference>
<dbReference type="EMBL" id="CP016591">
    <property type="protein sequence ID" value="ANY19254.1"/>
    <property type="molecule type" value="Genomic_DNA"/>
</dbReference>
<keyword evidence="3 5" id="KW-0012">Acyltransferase</keyword>
<reference evidence="5 6" key="1">
    <citation type="submission" date="2016-07" db="EMBL/GenBank/DDBJ databases">
        <title>Complete genome sequence of Altererythrobacter dongtanensis KCTC 22672, a type strain with esterase isolated from tidal flat.</title>
        <authorList>
            <person name="Cheng H."/>
            <person name="Wu Y.-H."/>
            <person name="Zhou P."/>
            <person name="Huo Y.-Y."/>
            <person name="Wang C.-S."/>
            <person name="Xu X.-W."/>
        </authorList>
    </citation>
    <scope>NUCLEOTIDE SEQUENCE [LARGE SCALE GENOMIC DNA]</scope>
    <source>
        <strain evidence="5 6">KCTC 22672</strain>
    </source>
</reference>
<proteinExistence type="predicted"/>
<dbReference type="KEGG" id="ado:A6F68_00725"/>
<dbReference type="GO" id="GO:0006654">
    <property type="term" value="P:phosphatidic acid biosynthetic process"/>
    <property type="evidence" value="ECO:0007669"/>
    <property type="project" value="TreeGrafter"/>
</dbReference>
<evidence type="ECO:0000313" key="5">
    <source>
        <dbReference type="EMBL" id="ANY19254.1"/>
    </source>
</evidence>
<evidence type="ECO:0000256" key="3">
    <source>
        <dbReference type="ARBA" id="ARBA00023315"/>
    </source>
</evidence>
<keyword evidence="6" id="KW-1185">Reference proteome</keyword>
<evidence type="ECO:0000256" key="2">
    <source>
        <dbReference type="ARBA" id="ARBA00022679"/>
    </source>
</evidence>
<evidence type="ECO:0000256" key="1">
    <source>
        <dbReference type="ARBA" id="ARBA00005189"/>
    </source>
</evidence>
<sequence length="209" mass="23441">MTGGRSLAGSDASLLSRLVRRILIELYRWKGWRIEGEHPGVPKFVITGAPHTSNWDFVFFIGATHRLGILPSFMGKHTLFKWPMTRFMQDMGGISVDRSKRGSNYVDQVAQAFEASDELALVMAPEGSRSSSGEWRSGFWHIARAAGVPIVPAWVNHETMRGGIGAPIWPSEDLAADLAKFAEFYLSKMPDCLRFRRLAEEAERMKRDG</sequence>
<dbReference type="GO" id="GO:0003841">
    <property type="term" value="F:1-acylglycerol-3-phosphate O-acyltransferase activity"/>
    <property type="evidence" value="ECO:0007669"/>
    <property type="project" value="TreeGrafter"/>
</dbReference>
<keyword evidence="2 5" id="KW-0808">Transferase</keyword>